<evidence type="ECO:0000256" key="5">
    <source>
        <dbReference type="ARBA" id="ARBA00022737"/>
    </source>
</evidence>
<feature type="region of interest" description="Disordered" evidence="9">
    <location>
        <begin position="654"/>
        <end position="677"/>
    </location>
</feature>
<keyword evidence="8" id="KW-0539">Nucleus</keyword>
<keyword evidence="6" id="KW-0227">DNA damage</keyword>
<evidence type="ECO:0000256" key="6">
    <source>
        <dbReference type="ARBA" id="ARBA00022763"/>
    </source>
</evidence>
<dbReference type="GO" id="GO:0070628">
    <property type="term" value="F:proteasome binding"/>
    <property type="evidence" value="ECO:0007669"/>
    <property type="project" value="InterPro"/>
</dbReference>
<dbReference type="Pfam" id="PF16507">
    <property type="entry name" value="HEAT_PSME4_mid"/>
    <property type="match status" value="1"/>
</dbReference>
<sequence>MDDLGDVDSPLAHAVDYETSDEDEPIPTLALGEARAVRARKAGKREDRSKMMDYARSLPYDCETLEEFDGRVAAIVARLVACVRAKDWDVGFVQWNHRLQCLLSLKYPLERTTRARLARIYFHVAVLPGLETRIVELAANTCMALIESKKRINNHDLVLPWRPLHALLVKELFPKNRRSDRSGISETLLDLAEVAQRFFDPDATEEMLQTFLPRLNGASLSSVIATQAFLVHFLPLSHPQRWLPTMFRLWQSFSSSLFDDQMLDLLARLAELHVADPSASSSAARRKVACQADWVEGIGKGKRREVDETRAAEDEEIEEDYSGLWSDVGIFTSEQFALMMTKCLRSMGVPVGSSKAASSALMGQSVGTAPSGADAAASGLTLQMKKPSDRLHSFSVIIAYSIMPDGPVSPPSTAAPTPGVSTPAPGGSNGGLGAASPAQTTYLAGSRALDQLAKLVQATETSYHPSNWGLWQINLTSFVSNLTWEVLKRSKEEQSDSCKTPPERRLTPAILGEFVKTLRTVTLMSMFSKDPMSVAGSQSSLKRMALLEPDLIFPAVLERSFNSLEALETTARTTAIITALSTLSMGMVSRELWRPGGKHLAPLLHATLLGLDINDPLKSMSSSLFILNSCLLVKLDDLTRPELVSAADDLARSAGESSMQVDSPSAEDGRPTAAEEDDALRMSTAELEDWIVTFFRRVLALFEALPEEGKGGRTGGKSEEHVVNTLLAACDTVCSAMSGHFFDLTFRVVTEYCATTVNATAVRVIGALVSCFARADSAKVLNRLVPLCADQIESELASGASSERTTSTSIPVASDAALHWHLSILIGAVANAGTALLPHRQRLLALLRVVADKTQTERGYSFAARLVQRLITSLVGIYPGEQRAWSPEQWDSAEMQARSHLQWGQMCLAKDANLSWHVPSAEEIDFALEILAQVGGSALDTVERLQQPDATRDKVWSNDFCRALTLARSCFMSVANMAEEDEEGGGAAAMDCGDEVPEFIAIPPRFKAGFVLTDRDDTRYKTVMAFRKRFGETLHRAAQSTQESAAEDQIDCVKLLVRSIRTFMITYAYYGEDYKSHARSLAFFRSISKMYAKQRLHPRIFWIRRAAHYHSSRARLASFHRRRTALDDALIADVLELCLSNYVGIRKTAQGALGEIASYYDGTRVLCLPKLLDAVKLTAAQGTSDKSDDRFKGALYVLGSKGMMNMCVVDARFTTRYILALLSAQNHSKPSIQKLVRINLENALARFHSPMRIQLQSDELDEALSLAEQVPQYEAVGAELLDAVATRRTQRLDTINSMHAELTPRLLELAKAPETHWAYALVALRLLRAIGVRSDQPLHAGLAAYLGSQVISENPKTRRSAQLAVTKVLYTLKLRSLCKDDAALVAGEPTNPLKHEEQLPLPVSREWNDAHWASFAEGSMEPGVRLFDKTTSGWLVWGKKLSYYSAPPEDVPAFAWEEASMGAVDALRECIRSEAWWESFARHLSQEKDRDYLSGESVDLIKSLCQVFGAEVLPNLQPRVLALIGQADRHGHRAAGELLGGCLRGSKHWPLKAQRELWSFVSDLLPRIFRESTPDSQPAWQMMVEHCLSGRDPRRSAPLLHFAIEAAREALGEDATGISPWEQSKRLGMLRGVERSLGTKFFAWASEFTQLYTDALSSDYAEVRINISEGLVDLDLLRVSPSFGSVPLLLDSCATGSGSLFAKPEVYAGRFAKIQAALSEWRPQRVPMATGTSKYDRGALTTLMWISASMGDHRVSALPDLAIDFLPHIFEMLELQDNVELQATARRVLYRMACFPWSAASAARFVSALLSVVRASRESWRTRLDVLPVLQVAFFQNLFSLEQAAIHEIVELLFELLADAHLEVREMAATTLGGIVRCSQRQIIATLRKRFTATILSVQLPKRSDAGFAAALLKLHSGILGVTALLSAFPYEVPSWMPALICETLVHHDDSPPPVSTTVRKAAADFKRFHQDTWEQDAPLFGDRLSEVSEWARGSSSYFA</sequence>
<dbReference type="InterPro" id="IPR035309">
    <property type="entry name" value="PSME4"/>
</dbReference>
<dbReference type="InterPro" id="IPR016024">
    <property type="entry name" value="ARM-type_fold"/>
</dbReference>
<reference evidence="13 14" key="1">
    <citation type="journal article" date="2018" name="Mol. Biol. Evol.">
        <title>Broad Genomic Sampling Reveals a Smut Pathogenic Ancestry of the Fungal Clade Ustilaginomycotina.</title>
        <authorList>
            <person name="Kijpornyongpan T."/>
            <person name="Mondo S.J."/>
            <person name="Barry K."/>
            <person name="Sandor L."/>
            <person name="Lee J."/>
            <person name="Lipzen A."/>
            <person name="Pangilinan J."/>
            <person name="LaButti K."/>
            <person name="Hainaut M."/>
            <person name="Henrissat B."/>
            <person name="Grigoriev I.V."/>
            <person name="Spatafora J.W."/>
            <person name="Aime M.C."/>
        </authorList>
    </citation>
    <scope>NUCLEOTIDE SEQUENCE [LARGE SCALE GENOMIC DNA]</scope>
    <source>
        <strain evidence="13 14">MCA 4186</strain>
    </source>
</reference>
<evidence type="ECO:0000256" key="4">
    <source>
        <dbReference type="ARBA" id="ARBA00022490"/>
    </source>
</evidence>
<evidence type="ECO:0008006" key="15">
    <source>
        <dbReference type="Google" id="ProtNLM"/>
    </source>
</evidence>
<comment type="subcellular location">
    <subcellularLocation>
        <location evidence="2">Cytoplasm</location>
    </subcellularLocation>
    <subcellularLocation>
        <location evidence="1">Nucleus speckle</location>
    </subcellularLocation>
</comment>
<dbReference type="GO" id="GO:0005829">
    <property type="term" value="C:cytosol"/>
    <property type="evidence" value="ECO:0007669"/>
    <property type="project" value="TreeGrafter"/>
</dbReference>
<feature type="domain" description="Proteasome activator complex subunit 4 C-terminal" evidence="10">
    <location>
        <begin position="1913"/>
        <end position="2000"/>
    </location>
</feature>
<evidence type="ECO:0000313" key="13">
    <source>
        <dbReference type="EMBL" id="PWO00096.1"/>
    </source>
</evidence>
<feature type="region of interest" description="Disordered" evidence="9">
    <location>
        <begin position="1"/>
        <end position="25"/>
    </location>
</feature>
<evidence type="ECO:0000256" key="2">
    <source>
        <dbReference type="ARBA" id="ARBA00004496"/>
    </source>
</evidence>
<dbReference type="PANTHER" id="PTHR32170">
    <property type="entry name" value="PROTEASOME ACTIVATOR COMPLEX SUBUNIT 4"/>
    <property type="match status" value="1"/>
</dbReference>
<dbReference type="InterPro" id="IPR021843">
    <property type="entry name" value="PSME4_C"/>
</dbReference>
<evidence type="ECO:0000256" key="9">
    <source>
        <dbReference type="SAM" id="MobiDB-lite"/>
    </source>
</evidence>
<comment type="similarity">
    <text evidence="3">Belongs to the BLM10 family.</text>
</comment>
<proteinExistence type="inferred from homology"/>
<evidence type="ECO:0000256" key="7">
    <source>
        <dbReference type="ARBA" id="ARBA00023204"/>
    </source>
</evidence>
<dbReference type="GeneID" id="37268042"/>
<dbReference type="GO" id="GO:0016504">
    <property type="term" value="F:peptidase activator activity"/>
    <property type="evidence" value="ECO:0007669"/>
    <property type="project" value="InterPro"/>
</dbReference>
<evidence type="ECO:0000259" key="11">
    <source>
        <dbReference type="Pfam" id="PF16507"/>
    </source>
</evidence>
<feature type="region of interest" description="Disordered" evidence="9">
    <location>
        <begin position="409"/>
        <end position="435"/>
    </location>
</feature>
<evidence type="ECO:0000313" key="14">
    <source>
        <dbReference type="Proteomes" id="UP000245946"/>
    </source>
</evidence>
<name>A0A316ZIE7_9BASI</name>
<evidence type="ECO:0000256" key="8">
    <source>
        <dbReference type="ARBA" id="ARBA00023242"/>
    </source>
</evidence>
<evidence type="ECO:0000256" key="3">
    <source>
        <dbReference type="ARBA" id="ARBA00005739"/>
    </source>
</evidence>
<dbReference type="GO" id="GO:0016607">
    <property type="term" value="C:nuclear speck"/>
    <property type="evidence" value="ECO:0007669"/>
    <property type="project" value="UniProtKB-SubCell"/>
</dbReference>
<dbReference type="Pfam" id="PF23096">
    <property type="entry name" value="HEAT_PSME4"/>
    <property type="match status" value="1"/>
</dbReference>
<feature type="domain" description="Proteasome activator Blm10 middle HEAT repeats region" evidence="11">
    <location>
        <begin position="452"/>
        <end position="977"/>
    </location>
</feature>
<dbReference type="STRING" id="58919.A0A316ZIE7"/>
<dbReference type="GO" id="GO:0010499">
    <property type="term" value="P:proteasomal ubiquitin-independent protein catabolic process"/>
    <property type="evidence" value="ECO:0007669"/>
    <property type="project" value="TreeGrafter"/>
</dbReference>
<dbReference type="InterPro" id="IPR032430">
    <property type="entry name" value="Blm10_mid"/>
</dbReference>
<dbReference type="SUPFAM" id="SSF48371">
    <property type="entry name" value="ARM repeat"/>
    <property type="match status" value="1"/>
</dbReference>
<evidence type="ECO:0000259" key="10">
    <source>
        <dbReference type="Pfam" id="PF11919"/>
    </source>
</evidence>
<gene>
    <name evidence="13" type="ORF">FA09DRAFT_305172</name>
</gene>
<dbReference type="Proteomes" id="UP000245946">
    <property type="component" value="Unassembled WGS sequence"/>
</dbReference>
<keyword evidence="7" id="KW-0234">DNA repair</keyword>
<evidence type="ECO:0000259" key="12">
    <source>
        <dbReference type="Pfam" id="PF23096"/>
    </source>
</evidence>
<dbReference type="Pfam" id="PF11919">
    <property type="entry name" value="PSME4_C"/>
    <property type="match status" value="1"/>
</dbReference>
<feature type="compositionally biased region" description="Low complexity" evidence="9">
    <location>
        <begin position="411"/>
        <end position="426"/>
    </location>
</feature>
<protein>
    <recommendedName>
        <fullName evidence="15">ARM repeat-containing protein</fullName>
    </recommendedName>
</protein>
<keyword evidence="5" id="KW-0677">Repeat</keyword>
<dbReference type="PANTHER" id="PTHR32170:SF3">
    <property type="entry name" value="PROTEASOME ACTIVATOR COMPLEX SUBUNIT 4"/>
    <property type="match status" value="1"/>
</dbReference>
<dbReference type="InterPro" id="IPR055455">
    <property type="entry name" value="HEAT_PSME4"/>
</dbReference>
<feature type="domain" description="Proteasome activator complex subunit 4-like HEAT repeat-like" evidence="12">
    <location>
        <begin position="1426"/>
        <end position="1610"/>
    </location>
</feature>
<keyword evidence="4" id="KW-0963">Cytoplasm</keyword>
<organism evidence="13 14">
    <name type="scientific">Tilletiopsis washingtonensis</name>
    <dbReference type="NCBI Taxonomy" id="58919"/>
    <lineage>
        <taxon>Eukaryota</taxon>
        <taxon>Fungi</taxon>
        <taxon>Dikarya</taxon>
        <taxon>Basidiomycota</taxon>
        <taxon>Ustilaginomycotina</taxon>
        <taxon>Exobasidiomycetes</taxon>
        <taxon>Entylomatales</taxon>
        <taxon>Entylomatales incertae sedis</taxon>
        <taxon>Tilletiopsis</taxon>
    </lineage>
</organism>
<dbReference type="EMBL" id="KZ819286">
    <property type="protein sequence ID" value="PWO00096.1"/>
    <property type="molecule type" value="Genomic_DNA"/>
</dbReference>
<dbReference type="GO" id="GO:0006281">
    <property type="term" value="P:DNA repair"/>
    <property type="evidence" value="ECO:0007669"/>
    <property type="project" value="UniProtKB-KW"/>
</dbReference>
<accession>A0A316ZIE7</accession>
<dbReference type="Gene3D" id="1.25.10.10">
    <property type="entry name" value="Leucine-rich Repeat Variant"/>
    <property type="match status" value="1"/>
</dbReference>
<dbReference type="InterPro" id="IPR011989">
    <property type="entry name" value="ARM-like"/>
</dbReference>
<evidence type="ECO:0000256" key="1">
    <source>
        <dbReference type="ARBA" id="ARBA00004324"/>
    </source>
</evidence>
<keyword evidence="14" id="KW-1185">Reference proteome</keyword>
<dbReference type="OrthoDB" id="17907at2759"/>
<dbReference type="RefSeq" id="XP_025600374.1">
    <property type="nucleotide sequence ID" value="XM_025740496.1"/>
</dbReference>